<gene>
    <name evidence="2" type="ORF">S101258_03262</name>
</gene>
<dbReference type="CDD" id="cd00093">
    <property type="entry name" value="HTH_XRE"/>
    <property type="match status" value="1"/>
</dbReference>
<sequence>MDSITPEKFGNALKEIRLQKHFSLRQVSQQSKTDSKPAISPSYWSLVERGERNIPKVDTLDRMAKGLRITREEILNLAGLSSTNNAIDSKSSDNKKHYYDLTAKDERNIDKELEDMMNGLDSKHSLSFFQNGQELSDQDKELLKASMRQTLELSKQLAKRKFTPKKYRNGEE</sequence>
<dbReference type="EMBL" id="NKCZ01000127">
    <property type="protein sequence ID" value="POD81853.1"/>
    <property type="molecule type" value="Genomic_DNA"/>
</dbReference>
<proteinExistence type="predicted"/>
<organism evidence="2 3">
    <name type="scientific">Lactiplantibacillus plantarum subsp. plantarum</name>
    <dbReference type="NCBI Taxonomy" id="337330"/>
    <lineage>
        <taxon>Bacteria</taxon>
        <taxon>Bacillati</taxon>
        <taxon>Bacillota</taxon>
        <taxon>Bacilli</taxon>
        <taxon>Lactobacillales</taxon>
        <taxon>Lactobacillaceae</taxon>
        <taxon>Lactiplantibacillus</taxon>
    </lineage>
</organism>
<dbReference type="SMART" id="SM00530">
    <property type="entry name" value="HTH_XRE"/>
    <property type="match status" value="1"/>
</dbReference>
<protein>
    <recommendedName>
        <fullName evidence="1">HTH cro/C1-type domain-containing protein</fullName>
    </recommendedName>
</protein>
<reference evidence="2 3" key="1">
    <citation type="submission" date="2017-06" db="EMBL/GenBank/DDBJ databases">
        <title>Genome sequence of Lactobacillus plantarum subsp. plantarum strain SRCM101258.</title>
        <authorList>
            <person name="Cho S.H."/>
        </authorList>
    </citation>
    <scope>NUCLEOTIDE SEQUENCE [LARGE SCALE GENOMIC DNA]</scope>
    <source>
        <strain evidence="2 3">SRCM101258</strain>
    </source>
</reference>
<comment type="caution">
    <text evidence="2">The sequence shown here is derived from an EMBL/GenBank/DDBJ whole genome shotgun (WGS) entry which is preliminary data.</text>
</comment>
<dbReference type="Pfam" id="PF13560">
    <property type="entry name" value="HTH_31"/>
    <property type="match status" value="1"/>
</dbReference>
<feature type="domain" description="HTH cro/C1-type" evidence="1">
    <location>
        <begin position="13"/>
        <end position="74"/>
    </location>
</feature>
<accession>A0A2S3U288</accession>
<evidence type="ECO:0000313" key="3">
    <source>
        <dbReference type="Proteomes" id="UP000236990"/>
    </source>
</evidence>
<dbReference type="SUPFAM" id="SSF47413">
    <property type="entry name" value="lambda repressor-like DNA-binding domains"/>
    <property type="match status" value="1"/>
</dbReference>
<dbReference type="Proteomes" id="UP000236990">
    <property type="component" value="Unassembled WGS sequence"/>
</dbReference>
<dbReference type="GO" id="GO:0003677">
    <property type="term" value="F:DNA binding"/>
    <property type="evidence" value="ECO:0007669"/>
    <property type="project" value="InterPro"/>
</dbReference>
<dbReference type="InterPro" id="IPR010982">
    <property type="entry name" value="Lambda_DNA-bd_dom_sf"/>
</dbReference>
<dbReference type="AlphaFoldDB" id="A0A2S3U288"/>
<name>A0A2S3U288_LACPN</name>
<evidence type="ECO:0000313" key="2">
    <source>
        <dbReference type="EMBL" id="POD81853.1"/>
    </source>
</evidence>
<dbReference type="Gene3D" id="1.10.260.40">
    <property type="entry name" value="lambda repressor-like DNA-binding domains"/>
    <property type="match status" value="1"/>
</dbReference>
<dbReference type="PROSITE" id="PS50943">
    <property type="entry name" value="HTH_CROC1"/>
    <property type="match status" value="1"/>
</dbReference>
<evidence type="ECO:0000259" key="1">
    <source>
        <dbReference type="PROSITE" id="PS50943"/>
    </source>
</evidence>
<dbReference type="InterPro" id="IPR001387">
    <property type="entry name" value="Cro/C1-type_HTH"/>
</dbReference>